<dbReference type="AlphaFoldDB" id="A0A5B7CUA2"/>
<name>A0A5B7CUA2_PORTR</name>
<evidence type="ECO:0000313" key="2">
    <source>
        <dbReference type="Proteomes" id="UP000324222"/>
    </source>
</evidence>
<protein>
    <submittedName>
        <fullName evidence="1">Uncharacterized protein</fullName>
    </submittedName>
</protein>
<organism evidence="1 2">
    <name type="scientific">Portunus trituberculatus</name>
    <name type="common">Swimming crab</name>
    <name type="synonym">Neptunus trituberculatus</name>
    <dbReference type="NCBI Taxonomy" id="210409"/>
    <lineage>
        <taxon>Eukaryota</taxon>
        <taxon>Metazoa</taxon>
        <taxon>Ecdysozoa</taxon>
        <taxon>Arthropoda</taxon>
        <taxon>Crustacea</taxon>
        <taxon>Multicrustacea</taxon>
        <taxon>Malacostraca</taxon>
        <taxon>Eumalacostraca</taxon>
        <taxon>Eucarida</taxon>
        <taxon>Decapoda</taxon>
        <taxon>Pleocyemata</taxon>
        <taxon>Brachyura</taxon>
        <taxon>Eubrachyura</taxon>
        <taxon>Portunoidea</taxon>
        <taxon>Portunidae</taxon>
        <taxon>Portuninae</taxon>
        <taxon>Portunus</taxon>
    </lineage>
</organism>
<reference evidence="1 2" key="1">
    <citation type="submission" date="2019-05" db="EMBL/GenBank/DDBJ databases">
        <title>Another draft genome of Portunus trituberculatus and its Hox gene families provides insights of decapod evolution.</title>
        <authorList>
            <person name="Jeong J.-H."/>
            <person name="Song I."/>
            <person name="Kim S."/>
            <person name="Choi T."/>
            <person name="Kim D."/>
            <person name="Ryu S."/>
            <person name="Kim W."/>
        </authorList>
    </citation>
    <scope>NUCLEOTIDE SEQUENCE [LARGE SCALE GENOMIC DNA]</scope>
    <source>
        <tissue evidence="1">Muscle</tissue>
    </source>
</reference>
<accession>A0A5B7CUA2</accession>
<gene>
    <name evidence="1" type="ORF">E2C01_006109</name>
</gene>
<keyword evidence="2" id="KW-1185">Reference proteome</keyword>
<comment type="caution">
    <text evidence="1">The sequence shown here is derived from an EMBL/GenBank/DDBJ whole genome shotgun (WGS) entry which is preliminary data.</text>
</comment>
<sequence>MSASENSTPLSAIHLPISRRLIRKLSDPSPGEDLGGIKKWCIKCGIALKQPGECGSEDLQDVSGGALAGRRGGRVSVDHRPTRGWAGRAQIRGWVREAPTTCSMHLISLTCPPTALAHLSLPQRQLSPLTFILPTSLSTSPSTPCPRILCLGSELLL</sequence>
<evidence type="ECO:0000313" key="1">
    <source>
        <dbReference type="EMBL" id="MPC13377.1"/>
    </source>
</evidence>
<dbReference type="Proteomes" id="UP000324222">
    <property type="component" value="Unassembled WGS sequence"/>
</dbReference>
<dbReference type="EMBL" id="VSRR010000276">
    <property type="protein sequence ID" value="MPC13377.1"/>
    <property type="molecule type" value="Genomic_DNA"/>
</dbReference>
<proteinExistence type="predicted"/>